<accession>A0A087SEP6</accession>
<name>A0A087SEP6_AUXPR</name>
<dbReference type="EMBL" id="KL662106">
    <property type="protein sequence ID" value="KFM24200.1"/>
    <property type="molecule type" value="Genomic_DNA"/>
</dbReference>
<protein>
    <submittedName>
        <fullName evidence="1">Uncharacterized protein</fullName>
    </submittedName>
</protein>
<dbReference type="KEGG" id="apro:F751_5042"/>
<dbReference type="RefSeq" id="XP_011397087.1">
    <property type="nucleotide sequence ID" value="XM_011398785.1"/>
</dbReference>
<evidence type="ECO:0000313" key="1">
    <source>
        <dbReference type="EMBL" id="KFM24200.1"/>
    </source>
</evidence>
<reference evidence="1 2" key="1">
    <citation type="journal article" date="2014" name="BMC Genomics">
        <title>Oil accumulation mechanisms of the oleaginous microalga Chlorella protothecoides revealed through its genome, transcriptomes, and proteomes.</title>
        <authorList>
            <person name="Gao C."/>
            <person name="Wang Y."/>
            <person name="Shen Y."/>
            <person name="Yan D."/>
            <person name="He X."/>
            <person name="Dai J."/>
            <person name="Wu Q."/>
        </authorList>
    </citation>
    <scope>NUCLEOTIDE SEQUENCE [LARGE SCALE GENOMIC DNA]</scope>
    <source>
        <strain evidence="1 2">0710</strain>
    </source>
</reference>
<gene>
    <name evidence="1" type="ORF">F751_5042</name>
</gene>
<organism evidence="1 2">
    <name type="scientific">Auxenochlorella protothecoides</name>
    <name type="common">Green microalga</name>
    <name type="synonym">Chlorella protothecoides</name>
    <dbReference type="NCBI Taxonomy" id="3075"/>
    <lineage>
        <taxon>Eukaryota</taxon>
        <taxon>Viridiplantae</taxon>
        <taxon>Chlorophyta</taxon>
        <taxon>core chlorophytes</taxon>
        <taxon>Trebouxiophyceae</taxon>
        <taxon>Chlorellales</taxon>
        <taxon>Chlorellaceae</taxon>
        <taxon>Auxenochlorella</taxon>
    </lineage>
</organism>
<dbReference type="Proteomes" id="UP000028924">
    <property type="component" value="Unassembled WGS sequence"/>
</dbReference>
<proteinExistence type="predicted"/>
<keyword evidence="2" id="KW-1185">Reference proteome</keyword>
<dbReference type="GeneID" id="23616433"/>
<dbReference type="AlphaFoldDB" id="A0A087SEP6"/>
<sequence length="49" mass="5251">MPTAPCRLAHGRTEGEAFPIVPVRGSATINSSLAHLMQLLVYLTAERAC</sequence>
<evidence type="ECO:0000313" key="2">
    <source>
        <dbReference type="Proteomes" id="UP000028924"/>
    </source>
</evidence>